<gene>
    <name evidence="2" type="ORF">BDV96DRAFT_571409</name>
</gene>
<accession>A0A6A5ZDL8</accession>
<dbReference type="GO" id="GO:0031956">
    <property type="term" value="F:medium-chain fatty acid-CoA ligase activity"/>
    <property type="evidence" value="ECO:0007669"/>
    <property type="project" value="TreeGrafter"/>
</dbReference>
<keyword evidence="3" id="KW-1185">Reference proteome</keyword>
<organism evidence="2 3">
    <name type="scientific">Lophiotrema nucula</name>
    <dbReference type="NCBI Taxonomy" id="690887"/>
    <lineage>
        <taxon>Eukaryota</taxon>
        <taxon>Fungi</taxon>
        <taxon>Dikarya</taxon>
        <taxon>Ascomycota</taxon>
        <taxon>Pezizomycotina</taxon>
        <taxon>Dothideomycetes</taxon>
        <taxon>Pleosporomycetidae</taxon>
        <taxon>Pleosporales</taxon>
        <taxon>Lophiotremataceae</taxon>
        <taxon>Lophiotrema</taxon>
    </lineage>
</organism>
<evidence type="ECO:0000313" key="3">
    <source>
        <dbReference type="Proteomes" id="UP000799770"/>
    </source>
</evidence>
<dbReference type="Pfam" id="PF13193">
    <property type="entry name" value="AMP-binding_C"/>
    <property type="match status" value="1"/>
</dbReference>
<dbReference type="SUPFAM" id="SSF56801">
    <property type="entry name" value="Acetyl-CoA synthetase-like"/>
    <property type="match status" value="1"/>
</dbReference>
<dbReference type="AlphaFoldDB" id="A0A6A5ZDL8"/>
<dbReference type="Gene3D" id="3.40.50.12780">
    <property type="entry name" value="N-terminal domain of ligase-like"/>
    <property type="match status" value="1"/>
</dbReference>
<protein>
    <recommendedName>
        <fullName evidence="1">AMP-binding enzyme C-terminal domain-containing protein</fullName>
    </recommendedName>
</protein>
<dbReference type="EMBL" id="ML977319">
    <property type="protein sequence ID" value="KAF2117003.1"/>
    <property type="molecule type" value="Genomic_DNA"/>
</dbReference>
<name>A0A6A5ZDL8_9PLEO</name>
<proteinExistence type="predicted"/>
<feature type="domain" description="AMP-binding enzyme C-terminal" evidence="1">
    <location>
        <begin position="36"/>
        <end position="122"/>
    </location>
</feature>
<dbReference type="PANTHER" id="PTHR43201">
    <property type="entry name" value="ACYL-COA SYNTHETASE"/>
    <property type="match status" value="1"/>
</dbReference>
<evidence type="ECO:0000259" key="1">
    <source>
        <dbReference type="Pfam" id="PF13193"/>
    </source>
</evidence>
<dbReference type="InterPro" id="IPR045851">
    <property type="entry name" value="AMP-bd_C_sf"/>
</dbReference>
<dbReference type="OrthoDB" id="3787982at2759"/>
<dbReference type="GO" id="GO:0006631">
    <property type="term" value="P:fatty acid metabolic process"/>
    <property type="evidence" value="ECO:0007669"/>
    <property type="project" value="TreeGrafter"/>
</dbReference>
<dbReference type="InterPro" id="IPR042099">
    <property type="entry name" value="ANL_N_sf"/>
</dbReference>
<dbReference type="Proteomes" id="UP000799770">
    <property type="component" value="Unassembled WGS sequence"/>
</dbReference>
<dbReference type="InterPro" id="IPR025110">
    <property type="entry name" value="AMP-bd_C"/>
</dbReference>
<dbReference type="PANTHER" id="PTHR43201:SF6">
    <property type="entry name" value="ACYL COA SYNTHETASE (EUROFUNG)"/>
    <property type="match status" value="1"/>
</dbReference>
<reference evidence="2" key="1">
    <citation type="journal article" date="2020" name="Stud. Mycol.">
        <title>101 Dothideomycetes genomes: a test case for predicting lifestyles and emergence of pathogens.</title>
        <authorList>
            <person name="Haridas S."/>
            <person name="Albert R."/>
            <person name="Binder M."/>
            <person name="Bloem J."/>
            <person name="Labutti K."/>
            <person name="Salamov A."/>
            <person name="Andreopoulos B."/>
            <person name="Baker S."/>
            <person name="Barry K."/>
            <person name="Bills G."/>
            <person name="Bluhm B."/>
            <person name="Cannon C."/>
            <person name="Castanera R."/>
            <person name="Culley D."/>
            <person name="Daum C."/>
            <person name="Ezra D."/>
            <person name="Gonzalez J."/>
            <person name="Henrissat B."/>
            <person name="Kuo A."/>
            <person name="Liang C."/>
            <person name="Lipzen A."/>
            <person name="Lutzoni F."/>
            <person name="Magnuson J."/>
            <person name="Mondo S."/>
            <person name="Nolan M."/>
            <person name="Ohm R."/>
            <person name="Pangilinan J."/>
            <person name="Park H.-J."/>
            <person name="Ramirez L."/>
            <person name="Alfaro M."/>
            <person name="Sun H."/>
            <person name="Tritt A."/>
            <person name="Yoshinaga Y."/>
            <person name="Zwiers L.-H."/>
            <person name="Turgeon B."/>
            <person name="Goodwin S."/>
            <person name="Spatafora J."/>
            <person name="Crous P."/>
            <person name="Grigoriev I."/>
        </authorList>
    </citation>
    <scope>NUCLEOTIDE SEQUENCE</scope>
    <source>
        <strain evidence="2">CBS 627.86</strain>
    </source>
</reference>
<evidence type="ECO:0000313" key="2">
    <source>
        <dbReference type="EMBL" id="KAF2117003.1"/>
    </source>
</evidence>
<dbReference type="Gene3D" id="3.30.300.30">
    <property type="match status" value="1"/>
</dbReference>
<sequence length="150" mass="16970">MHTGDEGYLDPDGYFVITGRIKDLIIRGGENISPLEIEARLYRHPAIKQAAVFGVPSARYGEEVAAMLELEDGYNGGFPSDNEIKDWVRQELSRFKTPKYVWWLGDGKFGVPDEWPKTANGKLKKGDIRKIGEEIMERNVAYLRAIRAAL</sequence>